<accession>A0A3N0I2I2</accession>
<dbReference type="InterPro" id="IPR025948">
    <property type="entry name" value="HTH-like_dom"/>
</dbReference>
<dbReference type="EMBL" id="RJQC01000001">
    <property type="protein sequence ID" value="RNM31148.1"/>
    <property type="molecule type" value="Genomic_DNA"/>
</dbReference>
<feature type="domain" description="Integrase catalytic" evidence="3">
    <location>
        <begin position="295"/>
        <end position="460"/>
    </location>
</feature>
<keyword evidence="2" id="KW-0175">Coiled coil</keyword>
<evidence type="ECO:0000256" key="1">
    <source>
        <dbReference type="ARBA" id="ARBA00002286"/>
    </source>
</evidence>
<sequence length="462" mass="53889">MSFTEEEKKKALQLYDETGSIAKVIHKLGYPSRQNMYTWIKNRDIEKKRKKYDATDSPGHRRHPSLEIKLEILHRCFEEGEDIKSISEEYGYSRTSIYSWRKLYLSGGAAAIMNKKKDLPRGTLIVNEDADKGSDNNIELAAKIRDLELENDILRQIIEILKKDQGIDLLRLKNAEKTMIIDALRNKYALSLLLAKLQISKSSYFYQHKIQQSPYKYEAIKVKIIKLFKENKERYGYRRIHSLLRKDNIIVSEKIVRQIMKYNNLVVKVRKYKKYSSYQGEISEAAENIINRDFHSEKPSEKVLTDITEFSIPAGKVYLSPIVDCFDGMIPSWTVSTNPNADLVNSMLDDYHSKLKEDEKPIVHSDRGGCHYRWPGWINRMNKYGYTRSMSKKGCSPDNSACEGFFGRMKNEMFYGRNFVGVTIETFVEIINDYIIWYNTKRIKASLGYLSPMEYRQSLGLI</sequence>
<dbReference type="Pfam" id="PF13333">
    <property type="entry name" value="rve_2"/>
    <property type="match status" value="1"/>
</dbReference>
<dbReference type="SUPFAM" id="SSF46689">
    <property type="entry name" value="Homeodomain-like"/>
    <property type="match status" value="1"/>
</dbReference>
<evidence type="ECO:0000259" key="3">
    <source>
        <dbReference type="PROSITE" id="PS50994"/>
    </source>
</evidence>
<dbReference type="Pfam" id="PF13276">
    <property type="entry name" value="HTH_21"/>
    <property type="match status" value="1"/>
</dbReference>
<dbReference type="SUPFAM" id="SSF53098">
    <property type="entry name" value="Ribonuclease H-like"/>
    <property type="match status" value="1"/>
</dbReference>
<dbReference type="Pfam" id="PF00665">
    <property type="entry name" value="rve"/>
    <property type="match status" value="1"/>
</dbReference>
<dbReference type="GO" id="GO:0003676">
    <property type="term" value="F:nucleic acid binding"/>
    <property type="evidence" value="ECO:0007669"/>
    <property type="project" value="InterPro"/>
</dbReference>
<dbReference type="PROSITE" id="PS50994">
    <property type="entry name" value="INTEGRASE"/>
    <property type="match status" value="1"/>
</dbReference>
<dbReference type="InterPro" id="IPR036397">
    <property type="entry name" value="RNaseH_sf"/>
</dbReference>
<evidence type="ECO:0000313" key="5">
    <source>
        <dbReference type="Proteomes" id="UP000276568"/>
    </source>
</evidence>
<dbReference type="GO" id="GO:0015074">
    <property type="term" value="P:DNA integration"/>
    <property type="evidence" value="ECO:0007669"/>
    <property type="project" value="InterPro"/>
</dbReference>
<dbReference type="PANTHER" id="PTHR46889:SF4">
    <property type="entry name" value="TRANSPOSASE INSO FOR INSERTION SEQUENCE ELEMENT IS911B-RELATED"/>
    <property type="match status" value="1"/>
</dbReference>
<organism evidence="4 5">
    <name type="scientific">Absicoccus porci</name>
    <dbReference type="NCBI Taxonomy" id="2486576"/>
    <lineage>
        <taxon>Bacteria</taxon>
        <taxon>Bacillati</taxon>
        <taxon>Bacillota</taxon>
        <taxon>Erysipelotrichia</taxon>
        <taxon>Erysipelotrichales</taxon>
        <taxon>Erysipelotrichaceae</taxon>
        <taxon>Absicoccus</taxon>
    </lineage>
</organism>
<dbReference type="InterPro" id="IPR050900">
    <property type="entry name" value="Transposase_IS3/IS150/IS904"/>
</dbReference>
<dbReference type="Pfam" id="PF13551">
    <property type="entry name" value="HTH_29"/>
    <property type="match status" value="1"/>
</dbReference>
<evidence type="ECO:0000313" key="4">
    <source>
        <dbReference type="EMBL" id="RNM31148.1"/>
    </source>
</evidence>
<dbReference type="RefSeq" id="WP_128519329.1">
    <property type="nucleotide sequence ID" value="NZ_RJQC01000001.1"/>
</dbReference>
<dbReference type="InterPro" id="IPR001584">
    <property type="entry name" value="Integrase_cat-core"/>
</dbReference>
<dbReference type="Proteomes" id="UP000276568">
    <property type="component" value="Unassembled WGS sequence"/>
</dbReference>
<protein>
    <submittedName>
        <fullName evidence="4">IS3 family transposase</fullName>
    </submittedName>
</protein>
<dbReference type="OrthoDB" id="568465at2"/>
<comment type="caution">
    <text evidence="4">The sequence shown here is derived from an EMBL/GenBank/DDBJ whole genome shotgun (WGS) entry which is preliminary data.</text>
</comment>
<keyword evidence="5" id="KW-1185">Reference proteome</keyword>
<dbReference type="Gene3D" id="3.30.420.10">
    <property type="entry name" value="Ribonuclease H-like superfamily/Ribonuclease H"/>
    <property type="match status" value="1"/>
</dbReference>
<name>A0A3N0I2I2_9FIRM</name>
<dbReference type="InterPro" id="IPR048020">
    <property type="entry name" value="Transpos_IS3"/>
</dbReference>
<reference evidence="4 5" key="1">
    <citation type="submission" date="2018-11" db="EMBL/GenBank/DDBJ databases">
        <title>Clostridium sp. nov., a member of the family Erysipelotrichaceae isolated from pig faeces.</title>
        <authorList>
            <person name="Chang Y.-H."/>
        </authorList>
    </citation>
    <scope>NUCLEOTIDE SEQUENCE [LARGE SCALE GENOMIC DNA]</scope>
    <source>
        <strain evidence="4 5">YH-panp20</strain>
    </source>
</reference>
<dbReference type="NCBIfam" id="NF033516">
    <property type="entry name" value="transpos_IS3"/>
    <property type="match status" value="1"/>
</dbReference>
<evidence type="ECO:0000256" key="2">
    <source>
        <dbReference type="SAM" id="Coils"/>
    </source>
</evidence>
<proteinExistence type="predicted"/>
<dbReference type="InterPro" id="IPR012337">
    <property type="entry name" value="RNaseH-like_sf"/>
</dbReference>
<feature type="coiled-coil region" evidence="2">
    <location>
        <begin position="137"/>
        <end position="164"/>
    </location>
</feature>
<dbReference type="InterPro" id="IPR009057">
    <property type="entry name" value="Homeodomain-like_sf"/>
</dbReference>
<dbReference type="PANTHER" id="PTHR46889">
    <property type="entry name" value="TRANSPOSASE INSF FOR INSERTION SEQUENCE IS3B-RELATED"/>
    <property type="match status" value="1"/>
</dbReference>
<dbReference type="AlphaFoldDB" id="A0A3N0I2I2"/>
<comment type="function">
    <text evidence="1">Involved in the transposition of the insertion sequence.</text>
</comment>
<gene>
    <name evidence="4" type="ORF">EDX97_00810</name>
</gene>